<keyword evidence="2" id="KW-1185">Reference proteome</keyword>
<sequence>MRPFFTLAILASAAIHVTSAAFSCKNAQIAGFAYDLSALARDTILERNATTAPTITNTKYVINPCAPLQSSPDSVPKIDQCPENAWVCRSVTNYKDKEGARLTEVNSVGGNSKSDEPTLQATTSGSDRPAEFHWKMGGAEVDGVKWSTDIKFVCNKGAKNEDSPKLVALKDGLLELEWSVPAACALGDDGKDKAPEDDNKDGDKGGDKDGEETSGGGFFSTVFSLFISGLVLYLVLGVMYNYLVVRATGMDVIPNLAFWREFPYLCTDFAQHIWDTVSGRRRGGYSVV</sequence>
<gene>
    <name evidence="1" type="primary">ATG27_2</name>
    <name evidence="1" type="ORF">LPJ66_003901</name>
</gene>
<dbReference type="Proteomes" id="UP001150581">
    <property type="component" value="Unassembled WGS sequence"/>
</dbReference>
<proteinExistence type="predicted"/>
<evidence type="ECO:0000313" key="1">
    <source>
        <dbReference type="EMBL" id="KAJ1896584.1"/>
    </source>
</evidence>
<comment type="caution">
    <text evidence="1">The sequence shown here is derived from an EMBL/GenBank/DDBJ whole genome shotgun (WGS) entry which is preliminary data.</text>
</comment>
<reference evidence="1" key="1">
    <citation type="submission" date="2022-07" db="EMBL/GenBank/DDBJ databases">
        <title>Phylogenomic reconstructions and comparative analyses of Kickxellomycotina fungi.</title>
        <authorList>
            <person name="Reynolds N.K."/>
            <person name="Stajich J.E."/>
            <person name="Barry K."/>
            <person name="Grigoriev I.V."/>
            <person name="Crous P."/>
            <person name="Smith M.E."/>
        </authorList>
    </citation>
    <scope>NUCLEOTIDE SEQUENCE</scope>
    <source>
        <strain evidence="1">Benny 63K</strain>
    </source>
</reference>
<evidence type="ECO:0000313" key="2">
    <source>
        <dbReference type="Proteomes" id="UP001150581"/>
    </source>
</evidence>
<protein>
    <submittedName>
        <fullName evidence="1">Type II membrane protein</fullName>
    </submittedName>
</protein>
<organism evidence="1 2">
    <name type="scientific">Kickxella alabastrina</name>
    <dbReference type="NCBI Taxonomy" id="61397"/>
    <lineage>
        <taxon>Eukaryota</taxon>
        <taxon>Fungi</taxon>
        <taxon>Fungi incertae sedis</taxon>
        <taxon>Zoopagomycota</taxon>
        <taxon>Kickxellomycotina</taxon>
        <taxon>Kickxellomycetes</taxon>
        <taxon>Kickxellales</taxon>
        <taxon>Kickxellaceae</taxon>
        <taxon>Kickxella</taxon>
    </lineage>
</organism>
<accession>A0ACC1IIT2</accession>
<name>A0ACC1IIT2_9FUNG</name>
<dbReference type="EMBL" id="JANBPG010000429">
    <property type="protein sequence ID" value="KAJ1896584.1"/>
    <property type="molecule type" value="Genomic_DNA"/>
</dbReference>